<organism evidence="8 9">
    <name type="scientific">Leptosia nina</name>
    <dbReference type="NCBI Taxonomy" id="320188"/>
    <lineage>
        <taxon>Eukaryota</taxon>
        <taxon>Metazoa</taxon>
        <taxon>Ecdysozoa</taxon>
        <taxon>Arthropoda</taxon>
        <taxon>Hexapoda</taxon>
        <taxon>Insecta</taxon>
        <taxon>Pterygota</taxon>
        <taxon>Neoptera</taxon>
        <taxon>Endopterygota</taxon>
        <taxon>Lepidoptera</taxon>
        <taxon>Glossata</taxon>
        <taxon>Ditrysia</taxon>
        <taxon>Papilionoidea</taxon>
        <taxon>Pieridae</taxon>
        <taxon>Pierinae</taxon>
        <taxon>Leptosia</taxon>
    </lineage>
</organism>
<evidence type="ECO:0000256" key="2">
    <source>
        <dbReference type="ARBA" id="ARBA00010835"/>
    </source>
</evidence>
<dbReference type="Pfam" id="PF00472">
    <property type="entry name" value="RF-1"/>
    <property type="match status" value="1"/>
</dbReference>
<feature type="domain" description="Complex 1 LYR protein" evidence="7">
    <location>
        <begin position="9"/>
        <end position="63"/>
    </location>
</feature>
<dbReference type="SUPFAM" id="SSF75620">
    <property type="entry name" value="Release factor"/>
    <property type="match status" value="1"/>
</dbReference>
<dbReference type="GO" id="GO:0005739">
    <property type="term" value="C:mitochondrion"/>
    <property type="evidence" value="ECO:0007669"/>
    <property type="project" value="UniProtKB-SubCell"/>
</dbReference>
<comment type="caution">
    <text evidence="8">The sequence shown here is derived from an EMBL/GenBank/DDBJ whole genome shotgun (WGS) entry which is preliminary data.</text>
</comment>
<feature type="region of interest" description="Disordered" evidence="5">
    <location>
        <begin position="128"/>
        <end position="166"/>
    </location>
</feature>
<dbReference type="InterPro" id="IPR052405">
    <property type="entry name" value="Mito_Transl_Release_Factor"/>
</dbReference>
<keyword evidence="3" id="KW-0809">Transit peptide</keyword>
<dbReference type="PANTHER" id="PTHR46203">
    <property type="entry name" value="PROBABLE PEPTIDE CHAIN RELEASE FACTOR C12ORF65"/>
    <property type="match status" value="1"/>
</dbReference>
<dbReference type="Proteomes" id="UP001497472">
    <property type="component" value="Unassembled WGS sequence"/>
</dbReference>
<name>A0AAV1J983_9NEOP</name>
<evidence type="ECO:0000313" key="8">
    <source>
        <dbReference type="EMBL" id="CAK1545162.1"/>
    </source>
</evidence>
<comment type="subcellular location">
    <subcellularLocation>
        <location evidence="1">Mitochondrion</location>
    </subcellularLocation>
</comment>
<dbReference type="PANTHER" id="PTHR46203:SF1">
    <property type="entry name" value="MITOCHONDRIAL TRANSLATION RELEASE FACTOR IN RESCUE"/>
    <property type="match status" value="1"/>
</dbReference>
<dbReference type="InterPro" id="IPR000352">
    <property type="entry name" value="Pep_chain_release_fac_I"/>
</dbReference>
<evidence type="ECO:0000256" key="5">
    <source>
        <dbReference type="SAM" id="MobiDB-lite"/>
    </source>
</evidence>
<gene>
    <name evidence="8" type="ORF">LNINA_LOCUS4847</name>
</gene>
<evidence type="ECO:0000256" key="4">
    <source>
        <dbReference type="ARBA" id="ARBA00023128"/>
    </source>
</evidence>
<dbReference type="GO" id="GO:0003747">
    <property type="term" value="F:translation release factor activity"/>
    <property type="evidence" value="ECO:0007669"/>
    <property type="project" value="InterPro"/>
</dbReference>
<dbReference type="Gene3D" id="3.30.160.20">
    <property type="match status" value="1"/>
</dbReference>
<accession>A0AAV1J983</accession>
<dbReference type="EMBL" id="CAVLEF010000006">
    <property type="protein sequence ID" value="CAK1545162.1"/>
    <property type="molecule type" value="Genomic_DNA"/>
</dbReference>
<dbReference type="InterPro" id="IPR045853">
    <property type="entry name" value="Pep_chain_release_fac_I_sf"/>
</dbReference>
<sequence>MSAPITRSEILKLYKHLMSYSKSLRFTDVEYYKKRVSAEFRQNKTLSNPEDIDFAYKKGEALLRRGSIFVRGGGPGGSAVNKNANCVVLTHVPSGVVVKCHLSRSQDDNRKMAREMLVAKLDEMMNGEESINAQKKRLEENKLKKSDYKKKKRAKLKEEWKKREGL</sequence>
<dbReference type="AlphaFoldDB" id="A0AAV1J983"/>
<keyword evidence="9" id="KW-1185">Reference proteome</keyword>
<feature type="compositionally biased region" description="Basic and acidic residues" evidence="5">
    <location>
        <begin position="156"/>
        <end position="166"/>
    </location>
</feature>
<feature type="domain" description="Prokaryotic-type class I peptide chain release factors" evidence="6">
    <location>
        <begin position="69"/>
        <end position="157"/>
    </location>
</feature>
<evidence type="ECO:0000256" key="3">
    <source>
        <dbReference type="ARBA" id="ARBA00022946"/>
    </source>
</evidence>
<comment type="similarity">
    <text evidence="2">Belongs to the prokaryotic/mitochondrial release factor family.</text>
</comment>
<dbReference type="Pfam" id="PF05347">
    <property type="entry name" value="Complex1_LYR"/>
    <property type="match status" value="1"/>
</dbReference>
<dbReference type="InterPro" id="IPR008011">
    <property type="entry name" value="Complex1_LYR_dom"/>
</dbReference>
<evidence type="ECO:0008006" key="10">
    <source>
        <dbReference type="Google" id="ProtNLM"/>
    </source>
</evidence>
<protein>
    <recommendedName>
        <fullName evidence="10">Prokaryotic-type class I peptide chain release factors domain-containing protein</fullName>
    </recommendedName>
</protein>
<evidence type="ECO:0000313" key="9">
    <source>
        <dbReference type="Proteomes" id="UP001497472"/>
    </source>
</evidence>
<feature type="compositionally biased region" description="Basic and acidic residues" evidence="5">
    <location>
        <begin position="136"/>
        <end position="146"/>
    </location>
</feature>
<keyword evidence="4" id="KW-0496">Mitochondrion</keyword>
<proteinExistence type="inferred from homology"/>
<evidence type="ECO:0000259" key="6">
    <source>
        <dbReference type="Pfam" id="PF00472"/>
    </source>
</evidence>
<reference evidence="8 9" key="1">
    <citation type="submission" date="2023-11" db="EMBL/GenBank/DDBJ databases">
        <authorList>
            <person name="Okamura Y."/>
        </authorList>
    </citation>
    <scope>NUCLEOTIDE SEQUENCE [LARGE SCALE GENOMIC DNA]</scope>
</reference>
<evidence type="ECO:0000256" key="1">
    <source>
        <dbReference type="ARBA" id="ARBA00004173"/>
    </source>
</evidence>
<evidence type="ECO:0000259" key="7">
    <source>
        <dbReference type="Pfam" id="PF05347"/>
    </source>
</evidence>